<dbReference type="EMBL" id="VIWT01000004">
    <property type="protein sequence ID" value="TWF82916.1"/>
    <property type="molecule type" value="Genomic_DNA"/>
</dbReference>
<protein>
    <submittedName>
        <fullName evidence="1">Uncharacterized protein</fullName>
    </submittedName>
</protein>
<dbReference type="AlphaFoldDB" id="A0A561T716"/>
<dbReference type="OrthoDB" id="189743at2"/>
<comment type="caution">
    <text evidence="1">The sequence shown here is derived from an EMBL/GenBank/DDBJ whole genome shotgun (WGS) entry which is preliminary data.</text>
</comment>
<reference evidence="1 2" key="1">
    <citation type="submission" date="2019-06" db="EMBL/GenBank/DDBJ databases">
        <title>Sequencing the genomes of 1000 actinobacteria strains.</title>
        <authorList>
            <person name="Klenk H.-P."/>
        </authorList>
    </citation>
    <scope>NUCLEOTIDE SEQUENCE [LARGE SCALE GENOMIC DNA]</scope>
    <source>
        <strain evidence="1 2">DSM 44826</strain>
    </source>
</reference>
<dbReference type="RefSeq" id="WP_145910178.1">
    <property type="nucleotide sequence ID" value="NZ_BAAAMZ010000009.1"/>
</dbReference>
<proteinExistence type="predicted"/>
<evidence type="ECO:0000313" key="1">
    <source>
        <dbReference type="EMBL" id="TWF82916.1"/>
    </source>
</evidence>
<dbReference type="Proteomes" id="UP000317940">
    <property type="component" value="Unassembled WGS sequence"/>
</dbReference>
<gene>
    <name evidence="1" type="ORF">FHX73_14398</name>
</gene>
<accession>A0A561T716</accession>
<sequence>MAPYDELRAELLKDAETIGHPHVELHTPEHPELSLRLRLRSDDGPQWALESAAAFSRVGGWHIREVSSEGGQTFTIWLTVEKAAGRP</sequence>
<evidence type="ECO:0000313" key="2">
    <source>
        <dbReference type="Proteomes" id="UP000317940"/>
    </source>
</evidence>
<organism evidence="1 2">
    <name type="scientific">Kitasatospora viridis</name>
    <dbReference type="NCBI Taxonomy" id="281105"/>
    <lineage>
        <taxon>Bacteria</taxon>
        <taxon>Bacillati</taxon>
        <taxon>Actinomycetota</taxon>
        <taxon>Actinomycetes</taxon>
        <taxon>Kitasatosporales</taxon>
        <taxon>Streptomycetaceae</taxon>
        <taxon>Kitasatospora</taxon>
    </lineage>
</organism>
<name>A0A561T716_9ACTN</name>
<keyword evidence="2" id="KW-1185">Reference proteome</keyword>